<evidence type="ECO:0000256" key="1">
    <source>
        <dbReference type="SAM" id="SignalP"/>
    </source>
</evidence>
<accession>A0A2S7SSL3</accession>
<dbReference type="Proteomes" id="UP000239872">
    <property type="component" value="Unassembled WGS sequence"/>
</dbReference>
<name>A0A2S7SSL3_9BACT</name>
<proteinExistence type="predicted"/>
<feature type="signal peptide" evidence="1">
    <location>
        <begin position="1"/>
        <end position="19"/>
    </location>
</feature>
<evidence type="ECO:0000313" key="3">
    <source>
        <dbReference type="Proteomes" id="UP000239872"/>
    </source>
</evidence>
<dbReference type="RefSeq" id="WP_105040366.1">
    <property type="nucleotide sequence ID" value="NZ_PPSL01000005.1"/>
</dbReference>
<dbReference type="EMBL" id="PPSL01000005">
    <property type="protein sequence ID" value="PQJ09595.1"/>
    <property type="molecule type" value="Genomic_DNA"/>
</dbReference>
<comment type="caution">
    <text evidence="2">The sequence shown here is derived from an EMBL/GenBank/DDBJ whole genome shotgun (WGS) entry which is preliminary data.</text>
</comment>
<evidence type="ECO:0000313" key="2">
    <source>
        <dbReference type="EMBL" id="PQJ09595.1"/>
    </source>
</evidence>
<protein>
    <submittedName>
        <fullName evidence="2">Uncharacterized protein</fullName>
    </submittedName>
</protein>
<keyword evidence="3" id="KW-1185">Reference proteome</keyword>
<dbReference type="AlphaFoldDB" id="A0A2S7SSL3"/>
<reference evidence="2 3" key="1">
    <citation type="submission" date="2018-01" db="EMBL/GenBank/DDBJ databases">
        <title>A novel member of the phylum Bacteroidetes isolated from glacier ice.</title>
        <authorList>
            <person name="Liu Q."/>
            <person name="Xin Y.-H."/>
        </authorList>
    </citation>
    <scope>NUCLEOTIDE SEQUENCE [LARGE SCALE GENOMIC DNA]</scope>
    <source>
        <strain evidence="2 3">RB1R16</strain>
    </source>
</reference>
<gene>
    <name evidence="2" type="ORF">CJD36_016785</name>
</gene>
<feature type="chain" id="PRO_5015639793" evidence="1">
    <location>
        <begin position="20"/>
        <end position="94"/>
    </location>
</feature>
<organism evidence="2 3">
    <name type="scientific">Flavipsychrobacter stenotrophus</name>
    <dbReference type="NCBI Taxonomy" id="2077091"/>
    <lineage>
        <taxon>Bacteria</taxon>
        <taxon>Pseudomonadati</taxon>
        <taxon>Bacteroidota</taxon>
        <taxon>Chitinophagia</taxon>
        <taxon>Chitinophagales</taxon>
        <taxon>Chitinophagaceae</taxon>
        <taxon>Flavipsychrobacter</taxon>
    </lineage>
</organism>
<keyword evidence="1" id="KW-0732">Signal</keyword>
<sequence>MKKLLIVVAVLLASCHSGASSDKIEKSLKVGFKERTGFEAEEVHLVKTSEYKFEGYVVYNLYGNHLRKNVYVQVDMDHPDQFMWNYNGDLFHGN</sequence>
<dbReference type="PROSITE" id="PS51257">
    <property type="entry name" value="PROKAR_LIPOPROTEIN"/>
    <property type="match status" value="1"/>
</dbReference>